<feature type="compositionally biased region" description="Basic and acidic residues" evidence="2">
    <location>
        <begin position="258"/>
        <end position="274"/>
    </location>
</feature>
<keyword evidence="1" id="KW-0238">DNA-binding</keyword>
<dbReference type="PANTHER" id="PTHR30204:SF93">
    <property type="entry name" value="HTH MERR-TYPE DOMAIN-CONTAINING PROTEIN"/>
    <property type="match status" value="1"/>
</dbReference>
<dbReference type="Gene3D" id="1.10.1660.10">
    <property type="match status" value="1"/>
</dbReference>
<feature type="compositionally biased region" description="Basic residues" evidence="2">
    <location>
        <begin position="242"/>
        <end position="253"/>
    </location>
</feature>
<organism evidence="4 5">
    <name type="scientific">Streptomyces prunicolor</name>
    <dbReference type="NCBI Taxonomy" id="67348"/>
    <lineage>
        <taxon>Bacteria</taxon>
        <taxon>Bacillati</taxon>
        <taxon>Actinomycetota</taxon>
        <taxon>Actinomycetes</taxon>
        <taxon>Kitasatosporales</taxon>
        <taxon>Streptomycetaceae</taxon>
        <taxon>Streptomyces</taxon>
    </lineage>
</organism>
<dbReference type="PROSITE" id="PS50937">
    <property type="entry name" value="HTH_MERR_2"/>
    <property type="match status" value="1"/>
</dbReference>
<sequence length="274" mass="30101">MRIGEIAALVGVTPRAVRHYHHLGLLPEPVRRSNGYREYGIRDAVLLARVRRLTELGLGLDEVRDVLADDEGRELVEVLQELDQDLARQEALVRERRQRLAVLLAEARDGRLTAEAPLSPQLTELLAGLGELPDSPMAAKDREMLALLDTVAPEAERVLLMETLRGMAEHAGEMYGLLDALADKEPDDPGVARAAAALAALLPDDLAAQFPDQPDAGLTDAVFADLAPAQSTAVRRAIELAKHRHLTKHRQPAKNRQPAKDQEETPSHRQEDPS</sequence>
<dbReference type="Proteomes" id="UP001187346">
    <property type="component" value="Unassembled WGS sequence"/>
</dbReference>
<evidence type="ECO:0000313" key="5">
    <source>
        <dbReference type="Proteomes" id="UP001187346"/>
    </source>
</evidence>
<comment type="caution">
    <text evidence="4">The sequence shown here is derived from an EMBL/GenBank/DDBJ whole genome shotgun (WGS) entry which is preliminary data.</text>
</comment>
<protein>
    <submittedName>
        <fullName evidence="4">MerR family transcriptional regulator</fullName>
    </submittedName>
</protein>
<evidence type="ECO:0000313" key="4">
    <source>
        <dbReference type="EMBL" id="MDV7218539.1"/>
    </source>
</evidence>
<evidence type="ECO:0000259" key="3">
    <source>
        <dbReference type="PROSITE" id="PS50937"/>
    </source>
</evidence>
<dbReference type="PANTHER" id="PTHR30204">
    <property type="entry name" value="REDOX-CYCLING DRUG-SENSING TRANSCRIPTIONAL ACTIVATOR SOXR"/>
    <property type="match status" value="1"/>
</dbReference>
<keyword evidence="5" id="KW-1185">Reference proteome</keyword>
<dbReference type="SMART" id="SM00422">
    <property type="entry name" value="HTH_MERR"/>
    <property type="match status" value="1"/>
</dbReference>
<dbReference type="Pfam" id="PF13411">
    <property type="entry name" value="MerR_1"/>
    <property type="match status" value="1"/>
</dbReference>
<dbReference type="RefSeq" id="WP_317772778.1">
    <property type="nucleotide sequence ID" value="NZ_JAWMAJ010000069.1"/>
</dbReference>
<evidence type="ECO:0000256" key="2">
    <source>
        <dbReference type="SAM" id="MobiDB-lite"/>
    </source>
</evidence>
<accession>A0ABU4FD71</accession>
<dbReference type="CDD" id="cd00592">
    <property type="entry name" value="HTH_MerR-like"/>
    <property type="match status" value="1"/>
</dbReference>
<dbReference type="InterPro" id="IPR047057">
    <property type="entry name" value="MerR_fam"/>
</dbReference>
<dbReference type="EMBL" id="JAWMAJ010000069">
    <property type="protein sequence ID" value="MDV7218539.1"/>
    <property type="molecule type" value="Genomic_DNA"/>
</dbReference>
<gene>
    <name evidence="4" type="ORF">R5A26_21570</name>
</gene>
<evidence type="ECO:0000256" key="1">
    <source>
        <dbReference type="ARBA" id="ARBA00023125"/>
    </source>
</evidence>
<dbReference type="InterPro" id="IPR009061">
    <property type="entry name" value="DNA-bd_dom_put_sf"/>
</dbReference>
<feature type="region of interest" description="Disordered" evidence="2">
    <location>
        <begin position="240"/>
        <end position="274"/>
    </location>
</feature>
<feature type="domain" description="HTH merR-type" evidence="3">
    <location>
        <begin position="1"/>
        <end position="69"/>
    </location>
</feature>
<proteinExistence type="predicted"/>
<dbReference type="InterPro" id="IPR000551">
    <property type="entry name" value="MerR-type_HTH_dom"/>
</dbReference>
<dbReference type="SUPFAM" id="SSF46955">
    <property type="entry name" value="Putative DNA-binding domain"/>
    <property type="match status" value="1"/>
</dbReference>
<name>A0ABU4FD71_9ACTN</name>
<reference evidence="4 5" key="1">
    <citation type="submission" date="2023-10" db="EMBL/GenBank/DDBJ databases">
        <title>Characterization of rhizosphere-enriched actinobacteria from wheat plants lab-grown on chernevaya soil.</title>
        <authorList>
            <person name="Tikhonova E.N."/>
            <person name="Konopkin A."/>
            <person name="Kravchenko I.K."/>
        </authorList>
    </citation>
    <scope>NUCLEOTIDE SEQUENCE [LARGE SCALE GENOMIC DNA]</scope>
    <source>
        <strain evidence="4 5">RR29</strain>
    </source>
</reference>